<dbReference type="Proteomes" id="UP000823893">
    <property type="component" value="Unassembled WGS sequence"/>
</dbReference>
<protein>
    <submittedName>
        <fullName evidence="2">ABC-2 transporter permease</fullName>
    </submittedName>
</protein>
<name>A0A9D2N3F2_9FIRM</name>
<comment type="caution">
    <text evidence="2">The sequence shown here is derived from an EMBL/GenBank/DDBJ whole genome shotgun (WGS) entry which is preliminary data.</text>
</comment>
<reference evidence="2" key="1">
    <citation type="journal article" date="2021" name="PeerJ">
        <title>Extensive microbial diversity within the chicken gut microbiome revealed by metagenomics and culture.</title>
        <authorList>
            <person name="Gilroy R."/>
            <person name="Ravi A."/>
            <person name="Getino M."/>
            <person name="Pursley I."/>
            <person name="Horton D.L."/>
            <person name="Alikhan N.F."/>
            <person name="Baker D."/>
            <person name="Gharbi K."/>
            <person name="Hall N."/>
            <person name="Watson M."/>
            <person name="Adriaenssens E.M."/>
            <person name="Foster-Nyarko E."/>
            <person name="Jarju S."/>
            <person name="Secka A."/>
            <person name="Antonio M."/>
            <person name="Oren A."/>
            <person name="Chaudhuri R.R."/>
            <person name="La Ragione R."/>
            <person name="Hildebrand F."/>
            <person name="Pallen M.J."/>
        </authorList>
    </citation>
    <scope>NUCLEOTIDE SEQUENCE</scope>
    <source>
        <strain evidence="2">ChiSxjej6B18-287</strain>
    </source>
</reference>
<dbReference type="Pfam" id="PF13346">
    <property type="entry name" value="ABC2_membrane_5"/>
    <property type="match status" value="1"/>
</dbReference>
<feature type="transmembrane region" description="Helical" evidence="1">
    <location>
        <begin position="85"/>
        <end position="109"/>
    </location>
</feature>
<gene>
    <name evidence="2" type="ORF">H9935_02190</name>
</gene>
<dbReference type="EMBL" id="DWWV01000027">
    <property type="protein sequence ID" value="HJC09607.1"/>
    <property type="molecule type" value="Genomic_DNA"/>
</dbReference>
<feature type="transmembrane region" description="Helical" evidence="1">
    <location>
        <begin position="121"/>
        <end position="144"/>
    </location>
</feature>
<reference evidence="2" key="2">
    <citation type="submission" date="2021-04" db="EMBL/GenBank/DDBJ databases">
        <authorList>
            <person name="Gilroy R."/>
        </authorList>
    </citation>
    <scope>NUCLEOTIDE SEQUENCE</scope>
    <source>
        <strain evidence="2">ChiSxjej6B18-287</strain>
    </source>
</reference>
<keyword evidence="1" id="KW-1133">Transmembrane helix</keyword>
<evidence type="ECO:0000313" key="2">
    <source>
        <dbReference type="EMBL" id="HJC09607.1"/>
    </source>
</evidence>
<dbReference type="AlphaFoldDB" id="A0A9D2N3F2"/>
<proteinExistence type="predicted"/>
<sequence>MKGLIRNNFYSMESNMGISFLIAAFLAATPLLLPDSNFIPRIISIQIFIFIVNTGTSLHADNVAKWNKYELTLPVGRKKAMLAKYISITILILLGVLMGGITLIISSAAGISLESSAVLSGYTYGLTLSAISVGIMLLAAFVLSPWTEGMNMHHPFVALIYTLSALVIFIASYFISVEIYQRKEFA</sequence>
<feature type="transmembrane region" description="Helical" evidence="1">
    <location>
        <begin position="44"/>
        <end position="64"/>
    </location>
</feature>
<keyword evidence="1" id="KW-0472">Membrane</keyword>
<organism evidence="2 3">
    <name type="scientific">Candidatus Blautia merdigallinarum</name>
    <dbReference type="NCBI Taxonomy" id="2838495"/>
    <lineage>
        <taxon>Bacteria</taxon>
        <taxon>Bacillati</taxon>
        <taxon>Bacillota</taxon>
        <taxon>Clostridia</taxon>
        <taxon>Lachnospirales</taxon>
        <taxon>Lachnospiraceae</taxon>
        <taxon>Blautia</taxon>
    </lineage>
</organism>
<keyword evidence="1" id="KW-0812">Transmembrane</keyword>
<evidence type="ECO:0000313" key="3">
    <source>
        <dbReference type="Proteomes" id="UP000823893"/>
    </source>
</evidence>
<feature type="transmembrane region" description="Helical" evidence="1">
    <location>
        <begin position="156"/>
        <end position="175"/>
    </location>
</feature>
<evidence type="ECO:0000256" key="1">
    <source>
        <dbReference type="SAM" id="Phobius"/>
    </source>
</evidence>
<dbReference type="InterPro" id="IPR025699">
    <property type="entry name" value="ABC2_memb-like"/>
</dbReference>
<accession>A0A9D2N3F2</accession>